<evidence type="ECO:0000256" key="1">
    <source>
        <dbReference type="SAM" id="MobiDB-lite"/>
    </source>
</evidence>
<protein>
    <submittedName>
        <fullName evidence="2">Uncharacterized protein</fullName>
    </submittedName>
</protein>
<dbReference type="EMBL" id="OC000276">
    <property type="protein sequence ID" value="CAD7256742.1"/>
    <property type="molecule type" value="Genomic_DNA"/>
</dbReference>
<sequence length="223" mass="24511">MIRNIAKISTKHAIERERPRMGMLVNPGSEVGMEAKVQKYIGQPLPATIPETPPSSNNSSQRRMVTPPAPIASPEGLSQRSGHLWDLEDQMAWPVTNSVVHATSLDAIEKKSKPLPEKLQSQKGPSRSATVRSRFTNECNSATAKVKKLRNFASKYSQSCALTYTQPTVAEIIEASEETEPNVVHGYSLEILICNLDYSGEENDADSGDEDCNDSYIISQGQH</sequence>
<organism evidence="2">
    <name type="scientific">Timema shepardi</name>
    <name type="common">Walking stick</name>
    <dbReference type="NCBI Taxonomy" id="629360"/>
    <lineage>
        <taxon>Eukaryota</taxon>
        <taxon>Metazoa</taxon>
        <taxon>Ecdysozoa</taxon>
        <taxon>Arthropoda</taxon>
        <taxon>Hexapoda</taxon>
        <taxon>Insecta</taxon>
        <taxon>Pterygota</taxon>
        <taxon>Neoptera</taxon>
        <taxon>Polyneoptera</taxon>
        <taxon>Phasmatodea</taxon>
        <taxon>Timematodea</taxon>
        <taxon>Timematoidea</taxon>
        <taxon>Timematidae</taxon>
        <taxon>Timema</taxon>
    </lineage>
</organism>
<feature type="region of interest" description="Disordered" evidence="1">
    <location>
        <begin position="111"/>
        <end position="133"/>
    </location>
</feature>
<feature type="compositionally biased region" description="Polar residues" evidence="1">
    <location>
        <begin position="119"/>
        <end position="133"/>
    </location>
</feature>
<accession>A0A7R9FVM0</accession>
<evidence type="ECO:0000313" key="2">
    <source>
        <dbReference type="EMBL" id="CAD7256742.1"/>
    </source>
</evidence>
<proteinExistence type="predicted"/>
<reference evidence="2" key="1">
    <citation type="submission" date="2020-11" db="EMBL/GenBank/DDBJ databases">
        <authorList>
            <person name="Tran Van P."/>
        </authorList>
    </citation>
    <scope>NUCLEOTIDE SEQUENCE</scope>
</reference>
<name>A0A7R9FVM0_TIMSH</name>
<dbReference type="AlphaFoldDB" id="A0A7R9FVM0"/>
<feature type="region of interest" description="Disordered" evidence="1">
    <location>
        <begin position="44"/>
        <end position="77"/>
    </location>
</feature>
<gene>
    <name evidence="2" type="ORF">TSIB3V08_LOCUS1017</name>
</gene>
<feature type="compositionally biased region" description="Polar residues" evidence="1">
    <location>
        <begin position="54"/>
        <end position="63"/>
    </location>
</feature>